<dbReference type="InterPro" id="IPR036291">
    <property type="entry name" value="NAD(P)-bd_dom_sf"/>
</dbReference>
<proteinExistence type="predicted"/>
<dbReference type="Proteomes" id="UP000591272">
    <property type="component" value="Unassembled WGS sequence"/>
</dbReference>
<evidence type="ECO:0000313" key="3">
    <source>
        <dbReference type="Proteomes" id="UP000591272"/>
    </source>
</evidence>
<dbReference type="RefSeq" id="WP_179834820.1">
    <property type="nucleotide sequence ID" value="NZ_BMRD01000019.1"/>
</dbReference>
<dbReference type="PANTHER" id="PTHR43162:SF1">
    <property type="entry name" value="PRESTALK A DIFFERENTIATION PROTEIN A"/>
    <property type="match status" value="1"/>
</dbReference>
<keyword evidence="3" id="KW-1185">Reference proteome</keyword>
<gene>
    <name evidence="2" type="ORF">BJ999_004142</name>
</gene>
<dbReference type="InterPro" id="IPR016040">
    <property type="entry name" value="NAD(P)-bd_dom"/>
</dbReference>
<dbReference type="SUPFAM" id="SSF51735">
    <property type="entry name" value="NAD(P)-binding Rossmann-fold domains"/>
    <property type="match status" value="1"/>
</dbReference>
<dbReference type="PANTHER" id="PTHR43162">
    <property type="match status" value="1"/>
</dbReference>
<comment type="caution">
    <text evidence="2">The sequence shown here is derived from an EMBL/GenBank/DDBJ whole genome shotgun (WGS) entry which is preliminary data.</text>
</comment>
<dbReference type="AlphaFoldDB" id="A0A7Y9GCC2"/>
<dbReference type="Gene3D" id="3.90.25.10">
    <property type="entry name" value="UDP-galactose 4-epimerase, domain 1"/>
    <property type="match status" value="1"/>
</dbReference>
<protein>
    <submittedName>
        <fullName evidence="2">Uncharacterized protein YbjT (DUF2867 family)</fullName>
    </submittedName>
</protein>
<dbReference type="Pfam" id="PF13460">
    <property type="entry name" value="NAD_binding_10"/>
    <property type="match status" value="1"/>
</dbReference>
<accession>A0A7Y9GCC2</accession>
<reference evidence="2 3" key="1">
    <citation type="submission" date="2020-07" db="EMBL/GenBank/DDBJ databases">
        <title>Sequencing the genomes of 1000 actinobacteria strains.</title>
        <authorList>
            <person name="Klenk H.-P."/>
        </authorList>
    </citation>
    <scope>NUCLEOTIDE SEQUENCE [LARGE SCALE GENOMIC DNA]</scope>
    <source>
        <strain evidence="2 3">DSM 43461</strain>
    </source>
</reference>
<dbReference type="Gene3D" id="3.40.50.720">
    <property type="entry name" value="NAD(P)-binding Rossmann-like Domain"/>
    <property type="match status" value="1"/>
</dbReference>
<dbReference type="InterPro" id="IPR051604">
    <property type="entry name" value="Ergot_Alk_Oxidoreductase"/>
</dbReference>
<evidence type="ECO:0000313" key="2">
    <source>
        <dbReference type="EMBL" id="NYE13846.1"/>
    </source>
</evidence>
<organism evidence="2 3">
    <name type="scientific">Actinomadura citrea</name>
    <dbReference type="NCBI Taxonomy" id="46158"/>
    <lineage>
        <taxon>Bacteria</taxon>
        <taxon>Bacillati</taxon>
        <taxon>Actinomycetota</taxon>
        <taxon>Actinomycetes</taxon>
        <taxon>Streptosporangiales</taxon>
        <taxon>Thermomonosporaceae</taxon>
        <taxon>Actinomadura</taxon>
    </lineage>
</organism>
<dbReference type="EMBL" id="JACCBT010000001">
    <property type="protein sequence ID" value="NYE13846.1"/>
    <property type="molecule type" value="Genomic_DNA"/>
</dbReference>
<feature type="domain" description="NAD(P)-binding" evidence="1">
    <location>
        <begin position="18"/>
        <end position="177"/>
    </location>
</feature>
<name>A0A7Y9GCC2_9ACTN</name>
<evidence type="ECO:0000259" key="1">
    <source>
        <dbReference type="Pfam" id="PF13460"/>
    </source>
</evidence>
<sequence length="282" mass="30075">MTNSESDIIESGLTLVLGGTGKTGRRVVERLEARDVPVRMGSRSASPPFDWEDESTWAPVLRNVENVYLSYYPDLAVPGAPDAIRAFTGAAAGAGVRRVVLLSGRGEPEAQECERIVQESGLVWTVVRSSWFAQNFSEDYLLDPVRAGEVVLPAGDVPEPFVDADDIADVAVEALTRDGHAGEVYEVTGPRALTFAEAVAEIGRAAGREIAFVPVSADDNAAALRGHGVPEDVIGLLTYLFTTVLDGRNARPADGVERALGRPPRDFSAYADATAASGIWNH</sequence>